<evidence type="ECO:0000256" key="12">
    <source>
        <dbReference type="ARBA" id="ARBA00023136"/>
    </source>
</evidence>
<dbReference type="InterPro" id="IPR050319">
    <property type="entry name" value="ABC_transp_ATP-bind"/>
</dbReference>
<dbReference type="InterPro" id="IPR017871">
    <property type="entry name" value="ABC_transporter-like_CS"/>
</dbReference>
<feature type="domain" description="ABC transporter" evidence="18">
    <location>
        <begin position="304"/>
        <end position="554"/>
    </location>
</feature>
<dbReference type="STRING" id="371042.NG99_08340"/>
<keyword evidence="8" id="KW-0547">Nucleotide-binding</keyword>
<dbReference type="Proteomes" id="UP000030351">
    <property type="component" value="Unassembled WGS sequence"/>
</dbReference>
<keyword evidence="5" id="KW-1003">Cell membrane</keyword>
<dbReference type="NCBIfam" id="NF008453">
    <property type="entry name" value="PRK11308.1"/>
    <property type="match status" value="2"/>
</dbReference>
<dbReference type="eggNOG" id="COG4172">
    <property type="taxonomic scope" value="Bacteria"/>
</dbReference>
<dbReference type="PANTHER" id="PTHR43776">
    <property type="entry name" value="TRANSPORT ATP-BINDING PROTEIN"/>
    <property type="match status" value="1"/>
</dbReference>
<dbReference type="FunFam" id="3.40.50.300:FF:000016">
    <property type="entry name" value="Oligopeptide ABC transporter ATP-binding component"/>
    <property type="match status" value="2"/>
</dbReference>
<comment type="subcellular location">
    <subcellularLocation>
        <location evidence="1">Cell inner membrane</location>
        <topology evidence="1">Peripheral membrane protein</topology>
    </subcellularLocation>
</comment>
<dbReference type="SMART" id="SM00382">
    <property type="entry name" value="AAA"/>
    <property type="match status" value="2"/>
</dbReference>
<evidence type="ECO:0000256" key="15">
    <source>
        <dbReference type="ARBA" id="ARBA00039050"/>
    </source>
</evidence>
<sequence length="606" mass="67224">MTLTPLLSVSNLTLAFTRDISQPPTVKGLSFDLKPGETLAIVGESGSGKSVSMMSLLQLLPRHSSFIRAGEALFNDQDLLRMNEEQINKIRGAQISMIFQEPMTSLNPVLSIGLQLTEVIVTHQKLSASQAKDLAIAMLARVRINDPQRRFRQYPHELSGGMRQRVMIAMALACRPQILIADEPTTALDVTIQAEVLELLRELKREFNTSILLITHDMGVVAEMADRVIVMQQGRMIEQGDVGPLFAAPQHAYTQALMRAVPRLGETAGQEGPVRFRLLNEAEETTPLISGALTPSAVPAQPLLEVRDLHVRYDVREGVLRRLKGRVHAVEGISFNLYPGETLALVGESGCGKSTTGRSLIGLETPSSGDILLDGYEVHRLNRHAMRPVRKIVQMVFQDPFASLNPRLDAGSQVREPMDIHEVGNHETRDRKVAELFERVGLSPEMRHRFPHEFSGGQRQRLCIARALSLEPKLIVADEAVSALDVSIQAQVVNLMLELQAQLGIAWLFISHDMAVVERVAHRVAVMQMGRIVEIGPKASVFSRPGHPYTQRLMAAVPVADPTHQRQQFFRDTTELKSPIRALDYPGRPQQMKQIAPGHFIAVEDV</sequence>
<evidence type="ECO:0000256" key="2">
    <source>
        <dbReference type="ARBA" id="ARBA00006526"/>
    </source>
</evidence>
<evidence type="ECO:0000256" key="4">
    <source>
        <dbReference type="ARBA" id="ARBA00022448"/>
    </source>
</evidence>
<evidence type="ECO:0000256" key="14">
    <source>
        <dbReference type="ARBA" id="ARBA00038416"/>
    </source>
</evidence>
<keyword evidence="9" id="KW-0378">Hydrolase</keyword>
<dbReference type="InterPro" id="IPR003439">
    <property type="entry name" value="ABC_transporter-like_ATP-bd"/>
</dbReference>
<evidence type="ECO:0000256" key="8">
    <source>
        <dbReference type="ARBA" id="ARBA00022741"/>
    </source>
</evidence>
<dbReference type="SUPFAM" id="SSF52540">
    <property type="entry name" value="P-loop containing nucleoside triphosphate hydrolases"/>
    <property type="match status" value="2"/>
</dbReference>
<dbReference type="AlphaFoldDB" id="A0A0A3ZA10"/>
<evidence type="ECO:0000256" key="9">
    <source>
        <dbReference type="ARBA" id="ARBA00022801"/>
    </source>
</evidence>
<gene>
    <name evidence="19" type="ORF">NG99_08340</name>
</gene>
<dbReference type="Pfam" id="PF00005">
    <property type="entry name" value="ABC_tran"/>
    <property type="match status" value="2"/>
</dbReference>
<comment type="subunit">
    <text evidence="3">The complex is composed of two ATP-binding proteins (GsiA), two transmembrane proteins (GsiC and GsiD) and a solute-binding protein (GsiB).</text>
</comment>
<dbReference type="GO" id="GO:0005886">
    <property type="term" value="C:plasma membrane"/>
    <property type="evidence" value="ECO:0007669"/>
    <property type="project" value="UniProtKB-SubCell"/>
</dbReference>
<dbReference type="PANTHER" id="PTHR43776:SF15">
    <property type="entry name" value="GLUTATHIONE IMPORT ATP-BINDING PROTEIN GSIA"/>
    <property type="match status" value="1"/>
</dbReference>
<dbReference type="GO" id="GO:0005524">
    <property type="term" value="F:ATP binding"/>
    <property type="evidence" value="ECO:0007669"/>
    <property type="project" value="UniProtKB-KW"/>
</dbReference>
<evidence type="ECO:0000256" key="6">
    <source>
        <dbReference type="ARBA" id="ARBA00022519"/>
    </source>
</evidence>
<dbReference type="GO" id="GO:0016887">
    <property type="term" value="F:ATP hydrolysis activity"/>
    <property type="evidence" value="ECO:0007669"/>
    <property type="project" value="InterPro"/>
</dbReference>
<feature type="domain" description="ABC transporter" evidence="18">
    <location>
        <begin position="7"/>
        <end position="258"/>
    </location>
</feature>
<keyword evidence="12" id="KW-0472">Membrane</keyword>
<dbReference type="InterPro" id="IPR013563">
    <property type="entry name" value="Oligopep_ABC_C"/>
</dbReference>
<dbReference type="PROSITE" id="PS50893">
    <property type="entry name" value="ABC_TRANSPORTER_2"/>
    <property type="match status" value="2"/>
</dbReference>
<comment type="similarity">
    <text evidence="2">Belongs to the ABC transporter superfamily. Drug exporter-2 (TC 3.A.1.117) family.</text>
</comment>
<dbReference type="InterPro" id="IPR027417">
    <property type="entry name" value="P-loop_NTPase"/>
</dbReference>
<evidence type="ECO:0000313" key="20">
    <source>
        <dbReference type="Proteomes" id="UP000030351"/>
    </source>
</evidence>
<dbReference type="OrthoDB" id="9784450at2"/>
<organism evidence="19 20">
    <name type="scientific">Erwinia typographi</name>
    <dbReference type="NCBI Taxonomy" id="371042"/>
    <lineage>
        <taxon>Bacteria</taxon>
        <taxon>Pseudomonadati</taxon>
        <taxon>Pseudomonadota</taxon>
        <taxon>Gammaproteobacteria</taxon>
        <taxon>Enterobacterales</taxon>
        <taxon>Erwiniaceae</taxon>
        <taxon>Erwinia</taxon>
    </lineage>
</organism>
<dbReference type="InterPro" id="IPR003593">
    <property type="entry name" value="AAA+_ATPase"/>
</dbReference>
<keyword evidence="11" id="KW-1278">Translocase</keyword>
<keyword evidence="20" id="KW-1185">Reference proteome</keyword>
<evidence type="ECO:0000256" key="13">
    <source>
        <dbReference type="ARBA" id="ARBA00037530"/>
    </source>
</evidence>
<accession>A0A0A3ZA10</accession>
<evidence type="ECO:0000256" key="3">
    <source>
        <dbReference type="ARBA" id="ARBA00011469"/>
    </source>
</evidence>
<dbReference type="Gene3D" id="3.40.50.300">
    <property type="entry name" value="P-loop containing nucleotide triphosphate hydrolases"/>
    <property type="match status" value="2"/>
</dbReference>
<evidence type="ECO:0000256" key="17">
    <source>
        <dbReference type="ARBA" id="ARBA00047640"/>
    </source>
</evidence>
<evidence type="ECO:0000259" key="18">
    <source>
        <dbReference type="PROSITE" id="PS50893"/>
    </source>
</evidence>
<comment type="catalytic activity">
    <reaction evidence="17">
        <text>glutathione(out) + ATP + H2O = glutathione(in) + ADP + phosphate + H(+)</text>
        <dbReference type="Rhea" id="RHEA:29791"/>
        <dbReference type="ChEBI" id="CHEBI:15377"/>
        <dbReference type="ChEBI" id="CHEBI:15378"/>
        <dbReference type="ChEBI" id="CHEBI:30616"/>
        <dbReference type="ChEBI" id="CHEBI:43474"/>
        <dbReference type="ChEBI" id="CHEBI:57925"/>
        <dbReference type="ChEBI" id="CHEBI:456216"/>
        <dbReference type="EC" id="7.4.2.10"/>
    </reaction>
</comment>
<dbReference type="GO" id="GO:0055085">
    <property type="term" value="P:transmembrane transport"/>
    <property type="evidence" value="ECO:0007669"/>
    <property type="project" value="UniProtKB-ARBA"/>
</dbReference>
<dbReference type="PROSITE" id="PS00211">
    <property type="entry name" value="ABC_TRANSPORTER_1"/>
    <property type="match status" value="2"/>
</dbReference>
<comment type="function">
    <text evidence="13">Part of the ABC transporter complex GsiABCD involved in glutathione import. Responsible for energy coupling to the transport system.</text>
</comment>
<evidence type="ECO:0000256" key="1">
    <source>
        <dbReference type="ARBA" id="ARBA00004417"/>
    </source>
</evidence>
<keyword evidence="6" id="KW-0997">Cell inner membrane</keyword>
<dbReference type="GO" id="GO:0015833">
    <property type="term" value="P:peptide transport"/>
    <property type="evidence" value="ECO:0007669"/>
    <property type="project" value="InterPro"/>
</dbReference>
<keyword evidence="4" id="KW-0813">Transport</keyword>
<keyword evidence="10 19" id="KW-0067">ATP-binding</keyword>
<dbReference type="Pfam" id="PF08352">
    <property type="entry name" value="oligo_HPY"/>
    <property type="match status" value="2"/>
</dbReference>
<dbReference type="EMBL" id="JRUQ01000027">
    <property type="protein sequence ID" value="KGT94609.1"/>
    <property type="molecule type" value="Genomic_DNA"/>
</dbReference>
<protein>
    <recommendedName>
        <fullName evidence="16">Glutathione import ATP-binding protein GsiA</fullName>
        <ecNumber evidence="15">7.4.2.10</ecNumber>
    </recommendedName>
</protein>
<name>A0A0A3ZA10_9GAMM</name>
<evidence type="ECO:0000256" key="16">
    <source>
        <dbReference type="ARBA" id="ARBA00041187"/>
    </source>
</evidence>
<evidence type="ECO:0000256" key="11">
    <source>
        <dbReference type="ARBA" id="ARBA00022967"/>
    </source>
</evidence>
<comment type="similarity">
    <text evidence="14">Belongs to the ABC transporter superfamily. Glutathione importer (TC 3.A.1.5.11) family.</text>
</comment>
<evidence type="ECO:0000256" key="7">
    <source>
        <dbReference type="ARBA" id="ARBA00022737"/>
    </source>
</evidence>
<dbReference type="NCBIfam" id="NF007739">
    <property type="entry name" value="PRK10419.1"/>
    <property type="match status" value="2"/>
</dbReference>
<keyword evidence="7" id="KW-0677">Repeat</keyword>
<evidence type="ECO:0000313" key="19">
    <source>
        <dbReference type="EMBL" id="KGT94609.1"/>
    </source>
</evidence>
<proteinExistence type="inferred from homology"/>
<evidence type="ECO:0000256" key="10">
    <source>
        <dbReference type="ARBA" id="ARBA00022840"/>
    </source>
</evidence>
<evidence type="ECO:0000256" key="5">
    <source>
        <dbReference type="ARBA" id="ARBA00022475"/>
    </source>
</evidence>
<dbReference type="CDD" id="cd03257">
    <property type="entry name" value="ABC_NikE_OppD_transporters"/>
    <property type="match status" value="2"/>
</dbReference>
<dbReference type="RefSeq" id="WP_034890735.1">
    <property type="nucleotide sequence ID" value="NZ_JRUQ01000027.1"/>
</dbReference>
<dbReference type="EC" id="7.4.2.10" evidence="15"/>
<reference evidence="19 20" key="1">
    <citation type="submission" date="2014-10" db="EMBL/GenBank/DDBJ databases">
        <title>Genome sequence of Erwinia typographi M043b.</title>
        <authorList>
            <person name="Chan K.-G."/>
            <person name="Tan W.-S."/>
        </authorList>
    </citation>
    <scope>NUCLEOTIDE SEQUENCE [LARGE SCALE GENOMIC DNA]</scope>
    <source>
        <strain evidence="19 20">M043b</strain>
    </source>
</reference>
<comment type="caution">
    <text evidence="19">The sequence shown here is derived from an EMBL/GenBank/DDBJ whole genome shotgun (WGS) entry which is preliminary data.</text>
</comment>